<gene>
    <name evidence="1" type="ORF">COW36_18360</name>
</gene>
<evidence type="ECO:0008006" key="3">
    <source>
        <dbReference type="Google" id="ProtNLM"/>
    </source>
</evidence>
<proteinExistence type="predicted"/>
<comment type="caution">
    <text evidence="1">The sequence shown here is derived from an EMBL/GenBank/DDBJ whole genome shotgun (WGS) entry which is preliminary data.</text>
</comment>
<sequence>MSAPIRFSDSEQQAGAPFRAHTEQMVNAMNTCGCVVLENFLPRGFVDKLANAFFERIAGWDETTLIQKGKPVGERRFMYLQPLAGPFAEPRLYANALVLPALQALLGEHCVISTLSIVMALPGAGAQRMHRDNALPFGEDPLSGQVPPLAINLAIPLVDLNETTGATAQHLGSHRKIRPSSTFGFEDAPVAYLRKGDAYLMDYRLVHAGTPNRGTLPRPIIYLIYARHWYLDAENHLDQKQNYLLVPDSTLQKATPEQAHLLSRARLRQP</sequence>
<organism evidence="1 2">
    <name type="scientific">bacterium (Candidatus Blackallbacteria) CG17_big_fil_post_rev_8_21_14_2_50_48_46</name>
    <dbReference type="NCBI Taxonomy" id="2014261"/>
    <lineage>
        <taxon>Bacteria</taxon>
        <taxon>Candidatus Blackallbacteria</taxon>
    </lineage>
</organism>
<accession>A0A2M7G213</accession>
<dbReference type="SUPFAM" id="SSF51197">
    <property type="entry name" value="Clavaminate synthase-like"/>
    <property type="match status" value="1"/>
</dbReference>
<dbReference type="EMBL" id="PFFQ01000053">
    <property type="protein sequence ID" value="PIW15380.1"/>
    <property type="molecule type" value="Genomic_DNA"/>
</dbReference>
<dbReference type="AlphaFoldDB" id="A0A2M7G213"/>
<evidence type="ECO:0000313" key="1">
    <source>
        <dbReference type="EMBL" id="PIW15380.1"/>
    </source>
</evidence>
<evidence type="ECO:0000313" key="2">
    <source>
        <dbReference type="Proteomes" id="UP000231019"/>
    </source>
</evidence>
<dbReference type="Pfam" id="PF05721">
    <property type="entry name" value="PhyH"/>
    <property type="match status" value="1"/>
</dbReference>
<reference evidence="1 2" key="1">
    <citation type="submission" date="2017-09" db="EMBL/GenBank/DDBJ databases">
        <title>Depth-based differentiation of microbial function through sediment-hosted aquifers and enrichment of novel symbionts in the deep terrestrial subsurface.</title>
        <authorList>
            <person name="Probst A.J."/>
            <person name="Ladd B."/>
            <person name="Jarett J.K."/>
            <person name="Geller-Mcgrath D.E."/>
            <person name="Sieber C.M."/>
            <person name="Emerson J.B."/>
            <person name="Anantharaman K."/>
            <person name="Thomas B.C."/>
            <person name="Malmstrom R."/>
            <person name="Stieglmeier M."/>
            <person name="Klingl A."/>
            <person name="Woyke T."/>
            <person name="Ryan C.M."/>
            <person name="Banfield J.F."/>
        </authorList>
    </citation>
    <scope>NUCLEOTIDE SEQUENCE [LARGE SCALE GENOMIC DNA]</scope>
    <source>
        <strain evidence="1">CG17_big_fil_post_rev_8_21_14_2_50_48_46</strain>
    </source>
</reference>
<dbReference type="GO" id="GO:0016706">
    <property type="term" value="F:2-oxoglutarate-dependent dioxygenase activity"/>
    <property type="evidence" value="ECO:0007669"/>
    <property type="project" value="UniProtKB-ARBA"/>
</dbReference>
<name>A0A2M7G213_9BACT</name>
<protein>
    <recommendedName>
        <fullName evidence="3">Phytanoyl-CoA dioxygenase</fullName>
    </recommendedName>
</protein>
<dbReference type="InterPro" id="IPR008775">
    <property type="entry name" value="Phytyl_CoA_dOase-like"/>
</dbReference>
<dbReference type="PANTHER" id="PTHR37563:SF2">
    <property type="entry name" value="PHYTANOYL-COA DIOXYGENASE FAMILY PROTEIN (AFU_ORTHOLOGUE AFUA_2G03330)"/>
    <property type="match status" value="1"/>
</dbReference>
<dbReference type="PANTHER" id="PTHR37563">
    <property type="entry name" value="PHYTANOYL-COA DIOXYGENASE FAMILY PROTEIN (AFU_ORTHOLOGUE AFUA_2G03330)"/>
    <property type="match status" value="1"/>
</dbReference>
<dbReference type="Gene3D" id="2.60.120.620">
    <property type="entry name" value="q2cbj1_9rhob like domain"/>
    <property type="match status" value="1"/>
</dbReference>
<dbReference type="Proteomes" id="UP000231019">
    <property type="component" value="Unassembled WGS sequence"/>
</dbReference>
<dbReference type="InterPro" id="IPR051961">
    <property type="entry name" value="Fungal_Metabolite_Diox"/>
</dbReference>